<dbReference type="NCBIfam" id="TIGR00254">
    <property type="entry name" value="GGDEF"/>
    <property type="match status" value="1"/>
</dbReference>
<feature type="domain" description="PAS" evidence="3">
    <location>
        <begin position="7"/>
        <end position="77"/>
    </location>
</feature>
<dbReference type="PROSITE" id="PS50112">
    <property type="entry name" value="PAS"/>
    <property type="match status" value="1"/>
</dbReference>
<dbReference type="PANTHER" id="PTHR45138:SF9">
    <property type="entry name" value="DIGUANYLATE CYCLASE DGCM-RELATED"/>
    <property type="match status" value="1"/>
</dbReference>
<evidence type="ECO:0000256" key="1">
    <source>
        <dbReference type="ARBA" id="ARBA00012528"/>
    </source>
</evidence>
<comment type="catalytic activity">
    <reaction evidence="2">
        <text>2 GTP = 3',3'-c-di-GMP + 2 diphosphate</text>
        <dbReference type="Rhea" id="RHEA:24898"/>
        <dbReference type="ChEBI" id="CHEBI:33019"/>
        <dbReference type="ChEBI" id="CHEBI:37565"/>
        <dbReference type="ChEBI" id="CHEBI:58805"/>
        <dbReference type="EC" id="2.7.7.65"/>
    </reaction>
</comment>
<dbReference type="InterPro" id="IPR050469">
    <property type="entry name" value="Diguanylate_Cyclase"/>
</dbReference>
<dbReference type="GO" id="GO:0005886">
    <property type="term" value="C:plasma membrane"/>
    <property type="evidence" value="ECO:0007669"/>
    <property type="project" value="TreeGrafter"/>
</dbReference>
<dbReference type="InterPro" id="IPR029787">
    <property type="entry name" value="Nucleotide_cyclase"/>
</dbReference>
<name>A0A1A7BSL7_9BURK</name>
<evidence type="ECO:0000313" key="5">
    <source>
        <dbReference type="EMBL" id="OBV36531.1"/>
    </source>
</evidence>
<dbReference type="RefSeq" id="WP_065310708.1">
    <property type="nucleotide sequence ID" value="NZ_LOCQ01000062.1"/>
</dbReference>
<dbReference type="SUPFAM" id="SSF55073">
    <property type="entry name" value="Nucleotide cyclase"/>
    <property type="match status" value="1"/>
</dbReference>
<dbReference type="NCBIfam" id="TIGR00229">
    <property type="entry name" value="sensory_box"/>
    <property type="match status" value="1"/>
</dbReference>
<evidence type="ECO:0000259" key="3">
    <source>
        <dbReference type="PROSITE" id="PS50112"/>
    </source>
</evidence>
<evidence type="ECO:0000313" key="6">
    <source>
        <dbReference type="Proteomes" id="UP000092713"/>
    </source>
</evidence>
<keyword evidence="6" id="KW-1185">Reference proteome</keyword>
<dbReference type="PATRIC" id="fig|1747903.4.peg.3"/>
<accession>A0A1A7BSL7</accession>
<dbReference type="Gene3D" id="3.30.450.20">
    <property type="entry name" value="PAS domain"/>
    <property type="match status" value="1"/>
</dbReference>
<dbReference type="InterPro" id="IPR043128">
    <property type="entry name" value="Rev_trsase/Diguanyl_cyclase"/>
</dbReference>
<dbReference type="CDD" id="cd01949">
    <property type="entry name" value="GGDEF"/>
    <property type="match status" value="1"/>
</dbReference>
<dbReference type="InterPro" id="IPR035965">
    <property type="entry name" value="PAS-like_dom_sf"/>
</dbReference>
<dbReference type="InterPro" id="IPR013767">
    <property type="entry name" value="PAS_fold"/>
</dbReference>
<evidence type="ECO:0000256" key="2">
    <source>
        <dbReference type="ARBA" id="ARBA00034247"/>
    </source>
</evidence>
<dbReference type="PROSITE" id="PS50887">
    <property type="entry name" value="GGDEF"/>
    <property type="match status" value="1"/>
</dbReference>
<dbReference type="EC" id="2.7.7.65" evidence="1"/>
<dbReference type="SMART" id="SM00091">
    <property type="entry name" value="PAS"/>
    <property type="match status" value="1"/>
</dbReference>
<dbReference type="GO" id="GO:0006355">
    <property type="term" value="P:regulation of DNA-templated transcription"/>
    <property type="evidence" value="ECO:0007669"/>
    <property type="project" value="InterPro"/>
</dbReference>
<dbReference type="Pfam" id="PF00990">
    <property type="entry name" value="GGDEF"/>
    <property type="match status" value="1"/>
</dbReference>
<dbReference type="STRING" id="1747903.ASR47_10013"/>
<gene>
    <name evidence="5" type="ORF">ASR47_10013</name>
</gene>
<dbReference type="SUPFAM" id="SSF55785">
    <property type="entry name" value="PYP-like sensor domain (PAS domain)"/>
    <property type="match status" value="1"/>
</dbReference>
<organism evidence="5 6">
    <name type="scientific">Janthinobacterium psychrotolerans</name>
    <dbReference type="NCBI Taxonomy" id="1747903"/>
    <lineage>
        <taxon>Bacteria</taxon>
        <taxon>Pseudomonadati</taxon>
        <taxon>Pseudomonadota</taxon>
        <taxon>Betaproteobacteria</taxon>
        <taxon>Burkholderiales</taxon>
        <taxon>Oxalobacteraceae</taxon>
        <taxon>Janthinobacterium</taxon>
    </lineage>
</organism>
<feature type="domain" description="GGDEF" evidence="4">
    <location>
        <begin position="183"/>
        <end position="321"/>
    </location>
</feature>
<reference evidence="5 6" key="1">
    <citation type="submission" date="2016-04" db="EMBL/GenBank/DDBJ databases">
        <title>Draft genome sequence of Janthinobacterium psychrotolerans sp. nov., isolated from freshwater sediments in Denmark.</title>
        <authorList>
            <person name="Gong X."/>
            <person name="Skrivergaard S."/>
            <person name="Korsgaard B.S."/>
            <person name="Schreiber L."/>
            <person name="Marshall I.P."/>
            <person name="Finster K."/>
            <person name="Schramm A."/>
        </authorList>
    </citation>
    <scope>NUCLEOTIDE SEQUENCE [LARGE SCALE GENOMIC DNA]</scope>
    <source>
        <strain evidence="5 6">S3-2</strain>
    </source>
</reference>
<dbReference type="GO" id="GO:0043709">
    <property type="term" value="P:cell adhesion involved in single-species biofilm formation"/>
    <property type="evidence" value="ECO:0007669"/>
    <property type="project" value="TreeGrafter"/>
</dbReference>
<dbReference type="SMART" id="SM00267">
    <property type="entry name" value="GGDEF"/>
    <property type="match status" value="1"/>
</dbReference>
<dbReference type="AlphaFoldDB" id="A0A1A7BSL7"/>
<dbReference type="Pfam" id="PF00989">
    <property type="entry name" value="PAS"/>
    <property type="match status" value="1"/>
</dbReference>
<evidence type="ECO:0000259" key="4">
    <source>
        <dbReference type="PROSITE" id="PS50887"/>
    </source>
</evidence>
<dbReference type="OrthoDB" id="9813903at2"/>
<dbReference type="EMBL" id="LOCQ01000062">
    <property type="protein sequence ID" value="OBV36531.1"/>
    <property type="molecule type" value="Genomic_DNA"/>
</dbReference>
<dbReference type="PANTHER" id="PTHR45138">
    <property type="entry name" value="REGULATORY COMPONENTS OF SENSORY TRANSDUCTION SYSTEM"/>
    <property type="match status" value="1"/>
</dbReference>
<protein>
    <recommendedName>
        <fullName evidence="1">diguanylate cyclase</fullName>
        <ecNumber evidence="1">2.7.7.65</ecNumber>
    </recommendedName>
</protein>
<dbReference type="CDD" id="cd00130">
    <property type="entry name" value="PAS"/>
    <property type="match status" value="1"/>
</dbReference>
<comment type="caution">
    <text evidence="5">The sequence shown here is derived from an EMBL/GenBank/DDBJ whole genome shotgun (WGS) entry which is preliminary data.</text>
</comment>
<sequence>MAETLHRLSLLESIVGAVNLGAIVLDDHRSIVLWNRWLERHSGWKADTVLGRDFFEVFPELQHKRIESAITQALRDNFQSLLSQSLHKAPFPLYQQSAMASESRERMQQAVAVTPISLAGARRHCLIQISDVTIAVGREKLLREQTMVLRSQTFSDGLTGVANRRHFDVAIDKEMRRARRSGIPLSLLMIDIDHFKDYNDQYGHQQGDTCLKQVAGALAAMLNRSGDVLARYGGEEFAAILPDTELAKALGLAEAIRKSVRTLSIDNGHEDGAPRHITVSIGVATHSGAAPLDMDQLIGAADRALYQAKDGGRNRVVSNVSPPAAPA</sequence>
<proteinExistence type="predicted"/>
<dbReference type="InterPro" id="IPR000014">
    <property type="entry name" value="PAS"/>
</dbReference>
<dbReference type="Gene3D" id="3.30.70.270">
    <property type="match status" value="1"/>
</dbReference>
<dbReference type="InterPro" id="IPR000160">
    <property type="entry name" value="GGDEF_dom"/>
</dbReference>
<dbReference type="GO" id="GO:1902201">
    <property type="term" value="P:negative regulation of bacterial-type flagellum-dependent cell motility"/>
    <property type="evidence" value="ECO:0007669"/>
    <property type="project" value="TreeGrafter"/>
</dbReference>
<dbReference type="Proteomes" id="UP000092713">
    <property type="component" value="Unassembled WGS sequence"/>
</dbReference>
<dbReference type="GO" id="GO:0052621">
    <property type="term" value="F:diguanylate cyclase activity"/>
    <property type="evidence" value="ECO:0007669"/>
    <property type="project" value="UniProtKB-EC"/>
</dbReference>
<dbReference type="FunFam" id="3.30.70.270:FF:000001">
    <property type="entry name" value="Diguanylate cyclase domain protein"/>
    <property type="match status" value="1"/>
</dbReference>